<evidence type="ECO:0000313" key="2">
    <source>
        <dbReference type="EMBL" id="CAH3028271.1"/>
    </source>
</evidence>
<comment type="caution">
    <text evidence="2">The sequence shown here is derived from an EMBL/GenBank/DDBJ whole genome shotgun (WGS) entry which is preliminary data.</text>
</comment>
<name>A0ABN8MF22_9CNID</name>
<evidence type="ECO:0000313" key="3">
    <source>
        <dbReference type="Proteomes" id="UP001159427"/>
    </source>
</evidence>
<feature type="region of interest" description="Disordered" evidence="1">
    <location>
        <begin position="75"/>
        <end position="138"/>
    </location>
</feature>
<reference evidence="2 3" key="1">
    <citation type="submission" date="2022-05" db="EMBL/GenBank/DDBJ databases">
        <authorList>
            <consortium name="Genoscope - CEA"/>
            <person name="William W."/>
        </authorList>
    </citation>
    <scope>NUCLEOTIDE SEQUENCE [LARGE SCALE GENOMIC DNA]</scope>
</reference>
<protein>
    <submittedName>
        <fullName evidence="2">Uncharacterized protein</fullName>
    </submittedName>
</protein>
<gene>
    <name evidence="2" type="ORF">PEVE_00033687</name>
</gene>
<organism evidence="2 3">
    <name type="scientific">Porites evermanni</name>
    <dbReference type="NCBI Taxonomy" id="104178"/>
    <lineage>
        <taxon>Eukaryota</taxon>
        <taxon>Metazoa</taxon>
        <taxon>Cnidaria</taxon>
        <taxon>Anthozoa</taxon>
        <taxon>Hexacorallia</taxon>
        <taxon>Scleractinia</taxon>
        <taxon>Fungiina</taxon>
        <taxon>Poritidae</taxon>
        <taxon>Porites</taxon>
    </lineage>
</organism>
<keyword evidence="3" id="KW-1185">Reference proteome</keyword>
<proteinExistence type="predicted"/>
<dbReference type="Proteomes" id="UP001159427">
    <property type="component" value="Unassembled WGS sequence"/>
</dbReference>
<dbReference type="EMBL" id="CALNXI010000501">
    <property type="protein sequence ID" value="CAH3028271.1"/>
    <property type="molecule type" value="Genomic_DNA"/>
</dbReference>
<accession>A0ABN8MF22</accession>
<sequence>LVRQLASAPRHLRDPYAILAALQKLADEARVSGDPSAPRYEAILRQTRPLSSSVEFGDIIIRLVGSKEESEVANSIAKMSRQRGSSGFHPYARWNTPQRSSSYVRGVPPRGSPDCQQGGPGPQECHSGWRGISCGLPS</sequence>
<evidence type="ECO:0000256" key="1">
    <source>
        <dbReference type="SAM" id="MobiDB-lite"/>
    </source>
</evidence>
<feature type="non-terminal residue" evidence="2">
    <location>
        <position position="1"/>
    </location>
</feature>